<dbReference type="Proteomes" id="UP000224974">
    <property type="component" value="Unassembled WGS sequence"/>
</dbReference>
<dbReference type="InterPro" id="IPR023753">
    <property type="entry name" value="FAD/NAD-binding_dom"/>
</dbReference>
<evidence type="ECO:0000259" key="2">
    <source>
        <dbReference type="Pfam" id="PF07992"/>
    </source>
</evidence>
<name>A0A2C6DGG0_9GAMM</name>
<dbReference type="OrthoDB" id="5287468at2"/>
<protein>
    <submittedName>
        <fullName evidence="3">Pyridine nucleotide-disulfide oxidoreductase</fullName>
    </submittedName>
</protein>
<dbReference type="PANTHER" id="PTHR42949:SF3">
    <property type="entry name" value="ANAEROBIC GLYCEROL-3-PHOSPHATE DEHYDROGENASE SUBUNIT B"/>
    <property type="match status" value="1"/>
</dbReference>
<dbReference type="AlphaFoldDB" id="A0A2C6DGG0"/>
<dbReference type="PANTHER" id="PTHR42949">
    <property type="entry name" value="ANAEROBIC GLYCEROL-3-PHOSPHATE DEHYDROGENASE SUBUNIT B"/>
    <property type="match status" value="1"/>
</dbReference>
<dbReference type="PRINTS" id="PR00368">
    <property type="entry name" value="FADPNR"/>
</dbReference>
<dbReference type="EMBL" id="PDDX01000001">
    <property type="protein sequence ID" value="PHI29378.1"/>
    <property type="molecule type" value="Genomic_DNA"/>
</dbReference>
<dbReference type="Pfam" id="PF07992">
    <property type="entry name" value="Pyr_redox_2"/>
    <property type="match status" value="1"/>
</dbReference>
<dbReference type="RefSeq" id="WP_029094830.1">
    <property type="nucleotide sequence ID" value="NZ_PDDX01000001.1"/>
</dbReference>
<dbReference type="InterPro" id="IPR036188">
    <property type="entry name" value="FAD/NAD-bd_sf"/>
</dbReference>
<evidence type="ECO:0000313" key="4">
    <source>
        <dbReference type="Proteomes" id="UP000224974"/>
    </source>
</evidence>
<gene>
    <name evidence="3" type="ORF">CRN84_08575</name>
</gene>
<keyword evidence="1" id="KW-0560">Oxidoreductase</keyword>
<comment type="caution">
    <text evidence="3">The sequence shown here is derived from an EMBL/GenBank/DDBJ whole genome shotgun (WGS) entry which is preliminary data.</text>
</comment>
<dbReference type="GO" id="GO:0016491">
    <property type="term" value="F:oxidoreductase activity"/>
    <property type="evidence" value="ECO:0007669"/>
    <property type="project" value="UniProtKB-KW"/>
</dbReference>
<accession>A0A2C6DGG0</accession>
<dbReference type="SUPFAM" id="SSF51905">
    <property type="entry name" value="FAD/NAD(P)-binding domain"/>
    <property type="match status" value="1"/>
</dbReference>
<dbReference type="STRING" id="1111728.GCA_000427805_02101"/>
<dbReference type="Gene3D" id="3.50.50.60">
    <property type="entry name" value="FAD/NAD(P)-binding domain"/>
    <property type="match status" value="2"/>
</dbReference>
<evidence type="ECO:0000256" key="1">
    <source>
        <dbReference type="ARBA" id="ARBA00023002"/>
    </source>
</evidence>
<dbReference type="InterPro" id="IPR051691">
    <property type="entry name" value="Metab_Enz_Cyan_OpOx_G3PDH"/>
</dbReference>
<dbReference type="PRINTS" id="PR00469">
    <property type="entry name" value="PNDRDTASEII"/>
</dbReference>
<keyword evidence="4" id="KW-1185">Reference proteome</keyword>
<evidence type="ECO:0000313" key="3">
    <source>
        <dbReference type="EMBL" id="PHI29378.1"/>
    </source>
</evidence>
<proteinExistence type="predicted"/>
<feature type="domain" description="FAD/NAD(P)-binding" evidence="2">
    <location>
        <begin position="5"/>
        <end position="286"/>
    </location>
</feature>
<organism evidence="3 4">
    <name type="scientific">Budvicia aquatica</name>
    <dbReference type="NCBI Taxonomy" id="82979"/>
    <lineage>
        <taxon>Bacteria</taxon>
        <taxon>Pseudomonadati</taxon>
        <taxon>Pseudomonadota</taxon>
        <taxon>Gammaproteobacteria</taxon>
        <taxon>Enterobacterales</taxon>
        <taxon>Budviciaceae</taxon>
        <taxon>Budvicia</taxon>
    </lineage>
</organism>
<sequence>MKLNYDAIIIGSGPSGIAAATALKQQGINDIVILERESQPGGVPRHCQHPTFGLLAFKQPMKGSTFVQKILALSADVPVMTNTTVVEIRPEGKLLISSDKGITEIQGKRVLIATGARETPRHPRLVSGLRPQGVLTTGALQQFVYLNRQKPCRNPVIIGSEIVSFSAIWTLRNAGVKAKAMIESQARITANRPLSLVSKLMGVPLHLNTKLVEIGGLERVEYVLVERNGQTERIDCDAVIFTGEFTGEYSLIRKSHLDFIAHSGCPVVDADGRCSDAAYYALGNMLHPADMGDQCYQEGKVIGLAVARDLNDNAESVLNRIPIQHDKHILFTAPTCVNTSAAADPFNLNIRVKHAVSGQVTVKVGNTVLYQGNHRCLPGRRIMLKNVKAELIPLNATEISVSIV</sequence>
<reference evidence="4" key="1">
    <citation type="submission" date="2017-09" db="EMBL/GenBank/DDBJ databases">
        <title>FDA dAtabase for Regulatory Grade micrObial Sequences (FDA-ARGOS): Supporting development and validation of Infectious Disease Dx tests.</title>
        <authorList>
            <person name="Minogue T."/>
            <person name="Wolcott M."/>
            <person name="Wasieloski L."/>
            <person name="Aguilar W."/>
            <person name="Moore D."/>
            <person name="Tallon L."/>
            <person name="Sadzewicz L."/>
            <person name="Ott S."/>
            <person name="Zhao X."/>
            <person name="Nagaraj S."/>
            <person name="Vavikolanu K."/>
            <person name="Aluvathingal J."/>
            <person name="Nadendla S."/>
            <person name="Sichtig H."/>
        </authorList>
    </citation>
    <scope>NUCLEOTIDE SEQUENCE [LARGE SCALE GENOMIC DNA]</scope>
    <source>
        <strain evidence="4">FDAARGOS_387</strain>
    </source>
</reference>